<evidence type="ECO:0000256" key="1">
    <source>
        <dbReference type="SAM" id="SignalP"/>
    </source>
</evidence>
<evidence type="ECO:0000313" key="2">
    <source>
        <dbReference type="EMBL" id="MBR1137960.1"/>
    </source>
</evidence>
<name>A0ABS5G9E8_9BRAD</name>
<keyword evidence="1" id="KW-0732">Signal</keyword>
<evidence type="ECO:0008006" key="4">
    <source>
        <dbReference type="Google" id="ProtNLM"/>
    </source>
</evidence>
<evidence type="ECO:0000313" key="3">
    <source>
        <dbReference type="Proteomes" id="UP001314635"/>
    </source>
</evidence>
<feature type="signal peptide" evidence="1">
    <location>
        <begin position="1"/>
        <end position="18"/>
    </location>
</feature>
<gene>
    <name evidence="2" type="ORF">JQ619_19490</name>
</gene>
<accession>A0ABS5G9E8</accession>
<feature type="chain" id="PRO_5046464812" description="DUF2846 domain-containing protein" evidence="1">
    <location>
        <begin position="19"/>
        <end position="129"/>
    </location>
</feature>
<reference evidence="3" key="1">
    <citation type="journal article" date="2021" name="ISME J.">
        <title>Evolutionary origin and ecological implication of a unique nif island in free-living Bradyrhizobium lineages.</title>
        <authorList>
            <person name="Tao J."/>
        </authorList>
    </citation>
    <scope>NUCLEOTIDE SEQUENCE [LARGE SCALE GENOMIC DNA]</scope>
    <source>
        <strain evidence="3">SZCCT0094</strain>
    </source>
</reference>
<comment type="caution">
    <text evidence="2">The sequence shown here is derived from an EMBL/GenBank/DDBJ whole genome shotgun (WGS) entry which is preliminary data.</text>
</comment>
<organism evidence="2 3">
    <name type="scientific">Bradyrhizobium denitrificans</name>
    <dbReference type="NCBI Taxonomy" id="2734912"/>
    <lineage>
        <taxon>Bacteria</taxon>
        <taxon>Pseudomonadati</taxon>
        <taxon>Pseudomonadota</taxon>
        <taxon>Alphaproteobacteria</taxon>
        <taxon>Hyphomicrobiales</taxon>
        <taxon>Nitrobacteraceae</taxon>
        <taxon>Bradyrhizobium</taxon>
    </lineage>
</organism>
<protein>
    <recommendedName>
        <fullName evidence="4">DUF2846 domain-containing protein</fullName>
    </recommendedName>
</protein>
<keyword evidence="3" id="KW-1185">Reference proteome</keyword>
<dbReference type="EMBL" id="JAFCLK010000018">
    <property type="protein sequence ID" value="MBR1137960.1"/>
    <property type="molecule type" value="Genomic_DNA"/>
</dbReference>
<proteinExistence type="predicted"/>
<dbReference type="Proteomes" id="UP001314635">
    <property type="component" value="Unassembled WGS sequence"/>
</dbReference>
<sequence length="129" mass="12920">MAVAVLAVADAASTAAHAAPKGSATVAITRSTDLLFLAAPAAIEINGTKVASLGRGESFNGPIAPGPTEIKVSTWSTPGSSSYRFTAVPGKTYKMVVVPRTKNYAANVVGGLVGAAIEGGGAFEFVPTR</sequence>